<evidence type="ECO:0000256" key="1">
    <source>
        <dbReference type="ARBA" id="ARBA00001917"/>
    </source>
</evidence>
<organism evidence="9 10">
    <name type="scientific">Desulfobotulus mexicanus</name>
    <dbReference type="NCBI Taxonomy" id="2586642"/>
    <lineage>
        <taxon>Bacteria</taxon>
        <taxon>Pseudomonadati</taxon>
        <taxon>Thermodesulfobacteriota</taxon>
        <taxon>Desulfobacteria</taxon>
        <taxon>Desulfobacterales</taxon>
        <taxon>Desulfobacteraceae</taxon>
        <taxon>Desulfobotulus</taxon>
    </lineage>
</organism>
<evidence type="ECO:0000256" key="4">
    <source>
        <dbReference type="ARBA" id="ARBA00023002"/>
    </source>
</evidence>
<dbReference type="PIRSF" id="PIRSF000138">
    <property type="entry name" value="Al-hdrx_acd_dh"/>
    <property type="match status" value="1"/>
</dbReference>
<dbReference type="Proteomes" id="UP000321899">
    <property type="component" value="Unassembled WGS sequence"/>
</dbReference>
<dbReference type="OrthoDB" id="9770452at2"/>
<feature type="binding site" evidence="7">
    <location>
        <begin position="265"/>
        <end position="269"/>
    </location>
    <ligand>
        <name>FMN</name>
        <dbReference type="ChEBI" id="CHEBI:58210"/>
    </ligand>
</feature>
<keyword evidence="2 7" id="KW-0285">Flavoprotein</keyword>
<dbReference type="SUPFAM" id="SSF51395">
    <property type="entry name" value="FMN-linked oxidoreductases"/>
    <property type="match status" value="1"/>
</dbReference>
<comment type="similarity">
    <text evidence="5">Belongs to the FMN-dependent alpha-hydroxy acid dehydrogenase family.</text>
</comment>
<feature type="binding site" evidence="7">
    <location>
        <begin position="288"/>
        <end position="289"/>
    </location>
    <ligand>
        <name>FMN</name>
        <dbReference type="ChEBI" id="CHEBI:58210"/>
    </ligand>
</feature>
<feature type="domain" description="FMN hydroxy acid dehydrogenase" evidence="8">
    <location>
        <begin position="35"/>
        <end position="335"/>
    </location>
</feature>
<dbReference type="EMBL" id="VDMB01000011">
    <property type="protein sequence ID" value="TYT74457.1"/>
    <property type="molecule type" value="Genomic_DNA"/>
</dbReference>
<feature type="binding site" evidence="7">
    <location>
        <position position="210"/>
    </location>
    <ligand>
        <name>FMN</name>
        <dbReference type="ChEBI" id="CHEBI:58210"/>
    </ligand>
</feature>
<keyword evidence="3 7" id="KW-0288">FMN</keyword>
<keyword evidence="4" id="KW-0560">Oxidoreductase</keyword>
<dbReference type="GO" id="GO:0010181">
    <property type="term" value="F:FMN binding"/>
    <property type="evidence" value="ECO:0007669"/>
    <property type="project" value="InterPro"/>
</dbReference>
<comment type="cofactor">
    <cofactor evidence="1">
        <name>FMN</name>
        <dbReference type="ChEBI" id="CHEBI:58210"/>
    </cofactor>
</comment>
<sequence length="335" mass="35475">MKSIRDTAREKMTGYCRVCPICNGKNCASGVPGMGGIGTGEAFRANGEALADLRLNMRLIHEITEPDTSTELFGTSLDFPLLAAPIGGVSYNMGGAIPEADYINAIVEGCLKEGLIGCTGDGVPPEISQCGFEAIKAAEGRAIPFIKPWEDKELFEKLDKALACNPMAIGMDIDAAGLITLRLQGRPVSPKSISKLREIRKYIQRPFIIKGIMTPDQAELAMDAGADAIVVSNHGGRVLDMTPGTADVLPEIVETVGGKIRVLVDGGIRSGVDILKMLALGADAVLIGRPFSIAACGGETEGVCTYIRQLRTELKQAMVMTGCASIADVDETILY</sequence>
<dbReference type="InterPro" id="IPR000262">
    <property type="entry name" value="FMN-dep_DH"/>
</dbReference>
<dbReference type="AlphaFoldDB" id="A0A5S5MFK8"/>
<feature type="binding site" evidence="7">
    <location>
        <position position="234"/>
    </location>
    <ligand>
        <name>glyoxylate</name>
        <dbReference type="ChEBI" id="CHEBI:36655"/>
    </ligand>
</feature>
<dbReference type="PROSITE" id="PS51349">
    <property type="entry name" value="FMN_HYDROXY_ACID_DH_2"/>
    <property type="match status" value="1"/>
</dbReference>
<dbReference type="GO" id="GO:0016491">
    <property type="term" value="F:oxidoreductase activity"/>
    <property type="evidence" value="ECO:0007669"/>
    <property type="project" value="UniProtKB-KW"/>
</dbReference>
<dbReference type="RefSeq" id="WP_139448768.1">
    <property type="nucleotide sequence ID" value="NZ_VDMB01000011.1"/>
</dbReference>
<proteinExistence type="inferred from homology"/>
<feature type="binding site" evidence="7">
    <location>
        <position position="232"/>
    </location>
    <ligand>
        <name>FMN</name>
        <dbReference type="ChEBI" id="CHEBI:58210"/>
    </ligand>
</feature>
<dbReference type="InterPro" id="IPR012133">
    <property type="entry name" value="Alpha-hydoxy_acid_DH_FMN"/>
</dbReference>
<protein>
    <submittedName>
        <fullName evidence="9">Alpha-hydroxy-acid oxidizing protein</fullName>
    </submittedName>
</protein>
<dbReference type="PANTHER" id="PTHR10578:SF107">
    <property type="entry name" value="2-HYDROXYACID OXIDASE 1"/>
    <property type="match status" value="1"/>
</dbReference>
<evidence type="ECO:0000256" key="6">
    <source>
        <dbReference type="PIRSR" id="PIRSR000138-1"/>
    </source>
</evidence>
<dbReference type="PANTHER" id="PTHR10578">
    <property type="entry name" value="S -2-HYDROXY-ACID OXIDASE-RELATED"/>
    <property type="match status" value="1"/>
</dbReference>
<feature type="active site" description="Proton acceptor" evidence="6">
    <location>
        <position position="234"/>
    </location>
</feature>
<keyword evidence="10" id="KW-1185">Reference proteome</keyword>
<evidence type="ECO:0000256" key="7">
    <source>
        <dbReference type="PIRSR" id="PIRSR000138-2"/>
    </source>
</evidence>
<evidence type="ECO:0000256" key="2">
    <source>
        <dbReference type="ARBA" id="ARBA00022630"/>
    </source>
</evidence>
<accession>A0A5S5MFK8</accession>
<evidence type="ECO:0000313" key="9">
    <source>
        <dbReference type="EMBL" id="TYT74457.1"/>
    </source>
</evidence>
<dbReference type="InterPro" id="IPR037396">
    <property type="entry name" value="FMN_HAD"/>
</dbReference>
<evidence type="ECO:0000256" key="3">
    <source>
        <dbReference type="ARBA" id="ARBA00022643"/>
    </source>
</evidence>
<evidence type="ECO:0000256" key="5">
    <source>
        <dbReference type="ARBA" id="ARBA00024042"/>
    </source>
</evidence>
<feature type="binding site" evidence="7">
    <location>
        <position position="237"/>
    </location>
    <ligand>
        <name>glyoxylate</name>
        <dbReference type="ChEBI" id="CHEBI:36655"/>
    </ligand>
</feature>
<evidence type="ECO:0000259" key="8">
    <source>
        <dbReference type="PROSITE" id="PS51349"/>
    </source>
</evidence>
<dbReference type="Pfam" id="PF01070">
    <property type="entry name" value="FMN_dh"/>
    <property type="match status" value="2"/>
</dbReference>
<reference evidence="9 10" key="1">
    <citation type="submission" date="2019-06" db="EMBL/GenBank/DDBJ databases">
        <title>Desulfobotulus mexicanus sp. nov., a novel sulfate-reducing bacterium isolated from the sediment of an alkaline crater lake in Mexico.</title>
        <authorList>
            <person name="Hirschler-Rea A."/>
        </authorList>
    </citation>
    <scope>NUCLEOTIDE SEQUENCE [LARGE SCALE GENOMIC DNA]</scope>
    <source>
        <strain evidence="9 10">PAR22N</strain>
    </source>
</reference>
<dbReference type="Gene3D" id="3.20.20.70">
    <property type="entry name" value="Aldolase class I"/>
    <property type="match status" value="1"/>
</dbReference>
<dbReference type="InterPro" id="IPR013785">
    <property type="entry name" value="Aldolase_TIM"/>
</dbReference>
<comment type="caution">
    <text evidence="9">The sequence shown here is derived from an EMBL/GenBank/DDBJ whole genome shotgun (WGS) entry which is preliminary data.</text>
</comment>
<gene>
    <name evidence="9" type="ORF">FIM25_09905</name>
</gene>
<dbReference type="SMART" id="SM01240">
    <property type="entry name" value="IMPDH"/>
    <property type="match status" value="1"/>
</dbReference>
<name>A0A5S5MFK8_9BACT</name>
<evidence type="ECO:0000313" key="10">
    <source>
        <dbReference type="Proteomes" id="UP000321899"/>
    </source>
</evidence>
<dbReference type="CDD" id="cd02809">
    <property type="entry name" value="alpha_hydroxyacid_oxid_FMN"/>
    <property type="match status" value="1"/>
</dbReference>